<comment type="similarity">
    <text evidence="2">Belongs to the Nth/MutY family.</text>
</comment>
<dbReference type="GO" id="GO:0000701">
    <property type="term" value="F:purine-specific mismatch base pair DNA N-glycosylase activity"/>
    <property type="evidence" value="ECO:0007669"/>
    <property type="project" value="TreeGrafter"/>
</dbReference>
<reference evidence="12 13" key="1">
    <citation type="journal article" date="2016" name="Nat. Commun.">
        <title>Thousands of microbial genomes shed light on interconnected biogeochemical processes in an aquifer system.</title>
        <authorList>
            <person name="Anantharaman K."/>
            <person name="Brown C.T."/>
            <person name="Hug L.A."/>
            <person name="Sharon I."/>
            <person name="Castelle C.J."/>
            <person name="Probst A.J."/>
            <person name="Thomas B.C."/>
            <person name="Singh A."/>
            <person name="Wilkins M.J."/>
            <person name="Karaoz U."/>
            <person name="Brodie E.L."/>
            <person name="Williams K.H."/>
            <person name="Hubbard S.S."/>
            <person name="Banfield J.F."/>
        </authorList>
    </citation>
    <scope>NUCLEOTIDE SEQUENCE [LARGE SCALE GENOMIC DNA]</scope>
</reference>
<evidence type="ECO:0000256" key="7">
    <source>
        <dbReference type="ARBA" id="ARBA00023014"/>
    </source>
</evidence>
<keyword evidence="4" id="KW-0227">DNA damage</keyword>
<keyword evidence="6" id="KW-0408">Iron</keyword>
<evidence type="ECO:0000256" key="3">
    <source>
        <dbReference type="ARBA" id="ARBA00022723"/>
    </source>
</evidence>
<dbReference type="EMBL" id="MHQC01000056">
    <property type="protein sequence ID" value="OGZ93605.1"/>
    <property type="molecule type" value="Genomic_DNA"/>
</dbReference>
<dbReference type="Gene3D" id="1.10.340.30">
    <property type="entry name" value="Hypothetical protein, domain 2"/>
    <property type="match status" value="1"/>
</dbReference>
<dbReference type="InterPro" id="IPR003265">
    <property type="entry name" value="HhH-GPD_domain"/>
</dbReference>
<comment type="cofactor">
    <cofactor evidence="1">
        <name>[4Fe-4S] cluster</name>
        <dbReference type="ChEBI" id="CHEBI:49883"/>
    </cofactor>
</comment>
<evidence type="ECO:0000256" key="1">
    <source>
        <dbReference type="ARBA" id="ARBA00001966"/>
    </source>
</evidence>
<proteinExistence type="inferred from homology"/>
<keyword evidence="8" id="KW-0234">DNA repair</keyword>
<feature type="domain" description="HhH-GPD" evidence="11">
    <location>
        <begin position="43"/>
        <end position="191"/>
    </location>
</feature>
<dbReference type="PANTHER" id="PTHR42944">
    <property type="entry name" value="ADENINE DNA GLYCOSYLASE"/>
    <property type="match status" value="1"/>
</dbReference>
<evidence type="ECO:0000256" key="10">
    <source>
        <dbReference type="SAM" id="MobiDB-lite"/>
    </source>
</evidence>
<keyword evidence="3" id="KW-0479">Metal-binding</keyword>
<evidence type="ECO:0000256" key="9">
    <source>
        <dbReference type="ARBA" id="ARBA00023295"/>
    </source>
</evidence>
<evidence type="ECO:0000256" key="4">
    <source>
        <dbReference type="ARBA" id="ARBA00022763"/>
    </source>
</evidence>
<dbReference type="PANTHER" id="PTHR42944:SF1">
    <property type="entry name" value="ADENINE DNA GLYCOSYLASE"/>
    <property type="match status" value="1"/>
</dbReference>
<dbReference type="GO" id="GO:0034039">
    <property type="term" value="F:8-oxo-7,8-dihydroguanine DNA N-glycosylase activity"/>
    <property type="evidence" value="ECO:0007669"/>
    <property type="project" value="TreeGrafter"/>
</dbReference>
<name>A0A1G2K2J3_9BACT</name>
<sequence length="281" mass="33113">MSINFPVKLFQTKIFKWYRVHGRHELPWRKSHSPYRILVSEIMLQQTQVCRVIPKYKSFLKKFPTIKKLAEAPLLAVLKEWRGLGYNRRAVYLKRTAEIILREHKGIFPKEAETLLKFPGIGRYSAGAIRVFAWNEPDVLIETNIRRVYIHFFFRNHEKISDSKLKKVIERTTQRANPRIWYWALMDYGAAALKSVPNPNRKSRHYAKQKPFSGSRRQARSKVLGYMMKKEGGARLPLIKRILNSDRKLQKYSLQARSILEELGSEGFLVSRKGLWRVSEN</sequence>
<dbReference type="InterPro" id="IPR023170">
    <property type="entry name" value="HhH_base_excis_C"/>
</dbReference>
<organism evidence="12 13">
    <name type="scientific">Candidatus Sungbacteria bacterium RIFCSPHIGHO2_01_FULL_47_32</name>
    <dbReference type="NCBI Taxonomy" id="1802264"/>
    <lineage>
        <taxon>Bacteria</taxon>
        <taxon>Candidatus Sungiibacteriota</taxon>
    </lineage>
</organism>
<dbReference type="GO" id="GO:0032357">
    <property type="term" value="F:oxidized purine DNA binding"/>
    <property type="evidence" value="ECO:0007669"/>
    <property type="project" value="TreeGrafter"/>
</dbReference>
<dbReference type="GO" id="GO:0006298">
    <property type="term" value="P:mismatch repair"/>
    <property type="evidence" value="ECO:0007669"/>
    <property type="project" value="TreeGrafter"/>
</dbReference>
<dbReference type="InterPro" id="IPR011257">
    <property type="entry name" value="DNA_glycosylase"/>
</dbReference>
<dbReference type="SMART" id="SM00478">
    <property type="entry name" value="ENDO3c"/>
    <property type="match status" value="1"/>
</dbReference>
<evidence type="ECO:0000313" key="12">
    <source>
        <dbReference type="EMBL" id="OGZ93605.1"/>
    </source>
</evidence>
<keyword evidence="7" id="KW-0411">Iron-sulfur</keyword>
<dbReference type="Gene3D" id="1.10.1670.10">
    <property type="entry name" value="Helix-hairpin-Helix base-excision DNA repair enzymes (C-terminal)"/>
    <property type="match status" value="1"/>
</dbReference>
<protein>
    <recommendedName>
        <fullName evidence="11">HhH-GPD domain-containing protein</fullName>
    </recommendedName>
</protein>
<comment type="caution">
    <text evidence="12">The sequence shown here is derived from an EMBL/GenBank/DDBJ whole genome shotgun (WGS) entry which is preliminary data.</text>
</comment>
<dbReference type="Proteomes" id="UP000177152">
    <property type="component" value="Unassembled WGS sequence"/>
</dbReference>
<dbReference type="GO" id="GO:0035485">
    <property type="term" value="F:adenine/guanine mispair binding"/>
    <property type="evidence" value="ECO:0007669"/>
    <property type="project" value="TreeGrafter"/>
</dbReference>
<dbReference type="SUPFAM" id="SSF48150">
    <property type="entry name" value="DNA-glycosylase"/>
    <property type="match status" value="1"/>
</dbReference>
<evidence type="ECO:0000256" key="6">
    <source>
        <dbReference type="ARBA" id="ARBA00023004"/>
    </source>
</evidence>
<gene>
    <name evidence="12" type="ORF">A2633_04600</name>
</gene>
<dbReference type="GO" id="GO:0006284">
    <property type="term" value="P:base-excision repair"/>
    <property type="evidence" value="ECO:0007669"/>
    <property type="project" value="InterPro"/>
</dbReference>
<dbReference type="AlphaFoldDB" id="A0A1G2K2J3"/>
<keyword evidence="5" id="KW-0378">Hydrolase</keyword>
<feature type="region of interest" description="Disordered" evidence="10">
    <location>
        <begin position="199"/>
        <end position="218"/>
    </location>
</feature>
<dbReference type="Pfam" id="PF00730">
    <property type="entry name" value="HhH-GPD"/>
    <property type="match status" value="1"/>
</dbReference>
<dbReference type="CDD" id="cd00056">
    <property type="entry name" value="ENDO3c"/>
    <property type="match status" value="1"/>
</dbReference>
<keyword evidence="9" id="KW-0326">Glycosidase</keyword>
<dbReference type="GO" id="GO:0046872">
    <property type="term" value="F:metal ion binding"/>
    <property type="evidence" value="ECO:0007669"/>
    <property type="project" value="UniProtKB-KW"/>
</dbReference>
<evidence type="ECO:0000259" key="11">
    <source>
        <dbReference type="SMART" id="SM00478"/>
    </source>
</evidence>
<dbReference type="GO" id="GO:0051536">
    <property type="term" value="F:iron-sulfur cluster binding"/>
    <property type="evidence" value="ECO:0007669"/>
    <property type="project" value="UniProtKB-KW"/>
</dbReference>
<dbReference type="InterPro" id="IPR044298">
    <property type="entry name" value="MIG/MutY"/>
</dbReference>
<evidence type="ECO:0000256" key="8">
    <source>
        <dbReference type="ARBA" id="ARBA00023204"/>
    </source>
</evidence>
<evidence type="ECO:0000313" key="13">
    <source>
        <dbReference type="Proteomes" id="UP000177152"/>
    </source>
</evidence>
<evidence type="ECO:0000256" key="2">
    <source>
        <dbReference type="ARBA" id="ARBA00008343"/>
    </source>
</evidence>
<evidence type="ECO:0000256" key="5">
    <source>
        <dbReference type="ARBA" id="ARBA00022801"/>
    </source>
</evidence>
<accession>A0A1G2K2J3</accession>